<name>C9PMM0_9PAST</name>
<gene>
    <name evidence="2" type="ORF">HMPREF0621_0244</name>
</gene>
<dbReference type="HOGENOM" id="CLU_1843214_0_0_6"/>
<feature type="transmembrane region" description="Helical" evidence="1">
    <location>
        <begin position="97"/>
        <end position="119"/>
    </location>
</feature>
<keyword evidence="1" id="KW-1133">Transmembrane helix</keyword>
<keyword evidence="1" id="KW-0812">Transmembrane</keyword>
<evidence type="ECO:0000256" key="1">
    <source>
        <dbReference type="SAM" id="Phobius"/>
    </source>
</evidence>
<comment type="caution">
    <text evidence="2">The sequence shown here is derived from an EMBL/GenBank/DDBJ whole genome shotgun (WGS) entry which is preliminary data.</text>
</comment>
<proteinExistence type="predicted"/>
<dbReference type="EMBL" id="ACZR01000002">
    <property type="protein sequence ID" value="EEX51054.1"/>
    <property type="molecule type" value="Genomic_DNA"/>
</dbReference>
<feature type="transmembrane region" description="Helical" evidence="1">
    <location>
        <begin position="7"/>
        <end position="27"/>
    </location>
</feature>
<dbReference type="AlphaFoldDB" id="C9PMM0"/>
<protein>
    <submittedName>
        <fullName evidence="2">Uncharacterized protein</fullName>
    </submittedName>
</protein>
<dbReference type="STRING" id="667128.HMPREF0621_0244"/>
<reference evidence="2 3" key="1">
    <citation type="submission" date="2009-10" db="EMBL/GenBank/DDBJ databases">
        <authorList>
            <person name="Muzny D."/>
            <person name="Qin X."/>
            <person name="Deng J."/>
            <person name="Jiang H."/>
            <person name="Liu Y."/>
            <person name="Qu J."/>
            <person name="Song X.-Z."/>
            <person name="Zhang L."/>
            <person name="Thornton R."/>
            <person name="Coyle M."/>
            <person name="Francisco L."/>
            <person name="Jackson L."/>
            <person name="Javaid M."/>
            <person name="Korchina V."/>
            <person name="Kovar C."/>
            <person name="Mata R."/>
            <person name="Mathew T."/>
            <person name="Ngo R."/>
            <person name="Nguyen L."/>
            <person name="Nguyen N."/>
            <person name="Okwuonu G."/>
            <person name="Ongeri F."/>
            <person name="Pham C."/>
            <person name="Simmons D."/>
            <person name="Wilczek-Boney K."/>
            <person name="Hale W."/>
            <person name="Jakkamsetti A."/>
            <person name="Pham P."/>
            <person name="Ruth R."/>
            <person name="San Lucas F."/>
            <person name="Warren J."/>
            <person name="Zhang J."/>
            <person name="Zhao Z."/>
            <person name="Zhou C."/>
            <person name="Zhu D."/>
            <person name="Lee S."/>
            <person name="Bess C."/>
            <person name="Blankenburg K."/>
            <person name="Forbes L."/>
            <person name="Fu Q."/>
            <person name="Gubbala S."/>
            <person name="Hirani K."/>
            <person name="Jayaseelan J.C."/>
            <person name="Lara F."/>
            <person name="Munidasa M."/>
            <person name="Palculict T."/>
            <person name="Patil S."/>
            <person name="Pu L.-L."/>
            <person name="Saada N."/>
            <person name="Tang L."/>
            <person name="Weissenberger G."/>
            <person name="Zhu Y."/>
            <person name="Hemphill L."/>
            <person name="Shang Y."/>
            <person name="Youmans B."/>
            <person name="Ayvaz T."/>
            <person name="Ross M."/>
            <person name="Santibanez J."/>
            <person name="Aqrawi P."/>
            <person name="Gross S."/>
            <person name="Joshi V."/>
            <person name="Fowler G."/>
            <person name="Nazareth L."/>
            <person name="Reid J."/>
            <person name="Worley K."/>
            <person name="Petrosino J."/>
            <person name="Highlander S."/>
            <person name="Gibbs R."/>
        </authorList>
    </citation>
    <scope>NUCLEOTIDE SEQUENCE [LARGE SCALE GENOMIC DNA]</scope>
    <source>
        <strain evidence="2 3">ATCC 43325</strain>
    </source>
</reference>
<dbReference type="Proteomes" id="UP000005519">
    <property type="component" value="Unassembled WGS sequence"/>
</dbReference>
<evidence type="ECO:0000313" key="3">
    <source>
        <dbReference type="Proteomes" id="UP000005519"/>
    </source>
</evidence>
<evidence type="ECO:0000313" key="2">
    <source>
        <dbReference type="EMBL" id="EEX51054.1"/>
    </source>
</evidence>
<sequence length="139" mass="16021">MRRPYDMYILPCILITLFIQGIIGIIQELSVFKLSDVFSSFYLLFNYFIIFALLFLIITSAILIFLGNNAGRLLYLILVILVFGGTMLLNVDKVTLIAGGVIFLISIWSLFRAESELFFAQESQKRKKDDIESRFNKFN</sequence>
<organism evidence="2 3">
    <name type="scientific">Pasteurella dagmatis ATCC 43325</name>
    <dbReference type="NCBI Taxonomy" id="667128"/>
    <lineage>
        <taxon>Bacteria</taxon>
        <taxon>Pseudomonadati</taxon>
        <taxon>Pseudomonadota</taxon>
        <taxon>Gammaproteobacteria</taxon>
        <taxon>Pasteurellales</taxon>
        <taxon>Pasteurellaceae</taxon>
        <taxon>Pasteurella</taxon>
    </lineage>
</organism>
<keyword evidence="3" id="KW-1185">Reference proteome</keyword>
<accession>C9PMM0</accession>
<feature type="transmembrane region" description="Helical" evidence="1">
    <location>
        <begin position="73"/>
        <end position="91"/>
    </location>
</feature>
<keyword evidence="1" id="KW-0472">Membrane</keyword>
<dbReference type="RefSeq" id="WP_005765262.1">
    <property type="nucleotide sequence ID" value="NZ_GG704815.1"/>
</dbReference>
<feature type="transmembrane region" description="Helical" evidence="1">
    <location>
        <begin position="47"/>
        <end position="66"/>
    </location>
</feature>